<dbReference type="EMBL" id="CP020991">
    <property type="protein sequence ID" value="AUO20218.1"/>
    <property type="molecule type" value="Genomic_DNA"/>
</dbReference>
<evidence type="ECO:0008006" key="3">
    <source>
        <dbReference type="Google" id="ProtNLM"/>
    </source>
</evidence>
<evidence type="ECO:0000313" key="2">
    <source>
        <dbReference type="Proteomes" id="UP000235589"/>
    </source>
</evidence>
<organism evidence="1 2">
    <name type="scientific">Monoglobus pectinilyticus</name>
    <dbReference type="NCBI Taxonomy" id="1981510"/>
    <lineage>
        <taxon>Bacteria</taxon>
        <taxon>Bacillati</taxon>
        <taxon>Bacillota</taxon>
        <taxon>Clostridia</taxon>
        <taxon>Monoglobales</taxon>
        <taxon>Monoglobaceae</taxon>
        <taxon>Monoglobus</taxon>
    </lineage>
</organism>
<protein>
    <recommendedName>
        <fullName evidence="3">MmcQ/YjbR family DNA-binding protein</fullName>
    </recommendedName>
</protein>
<dbReference type="RefSeq" id="WP_102366349.1">
    <property type="nucleotide sequence ID" value="NZ_CP020991.1"/>
</dbReference>
<dbReference type="Gene3D" id="3.90.1150.30">
    <property type="match status" value="1"/>
</dbReference>
<dbReference type="KEGG" id="mpec:B9O19_02076"/>
<evidence type="ECO:0000313" key="1">
    <source>
        <dbReference type="EMBL" id="AUO20218.1"/>
    </source>
</evidence>
<dbReference type="SUPFAM" id="SSF142906">
    <property type="entry name" value="YjbR-like"/>
    <property type="match status" value="1"/>
</dbReference>
<sequence length="127" mass="14572">MIRGSEDTAERYKQDIFKYAKQKYGAEPDYPWVKSPESAVLRHKDNAKWFALLMTVAKTSLGLNNSEIVNIINLKCDPVLIGSLIKEKGYFPAYHMNKEHWITVLLDGSVSIDELYNLIDLSYDLSK</sequence>
<reference evidence="1 2" key="1">
    <citation type="submission" date="2017-04" db="EMBL/GenBank/DDBJ databases">
        <title>Monoglobus pectinilyticus 14 draft genome.</title>
        <authorList>
            <person name="Kim C."/>
            <person name="Rosendale D.I."/>
            <person name="Kelly W.J."/>
            <person name="Tannock G.W."/>
            <person name="Patchett M.L."/>
            <person name="Jordens J.Z."/>
        </authorList>
    </citation>
    <scope>NUCLEOTIDE SEQUENCE [LARGE SCALE GENOMIC DNA]</scope>
    <source>
        <strain evidence="1 2">14</strain>
    </source>
</reference>
<dbReference type="Proteomes" id="UP000235589">
    <property type="component" value="Chromosome"/>
</dbReference>
<keyword evidence="2" id="KW-1185">Reference proteome</keyword>
<gene>
    <name evidence="1" type="ORF">B9O19_02076</name>
</gene>
<dbReference type="Pfam" id="PF04237">
    <property type="entry name" value="YjbR"/>
    <property type="match status" value="1"/>
</dbReference>
<dbReference type="GeneID" id="98063448"/>
<dbReference type="InterPro" id="IPR038056">
    <property type="entry name" value="YjbR-like_sf"/>
</dbReference>
<accession>A0A2K9P615</accession>
<dbReference type="PANTHER" id="PTHR35145">
    <property type="entry name" value="CYTOPLASMIC PROTEIN-RELATED"/>
    <property type="match status" value="1"/>
</dbReference>
<dbReference type="InterPro" id="IPR007351">
    <property type="entry name" value="YjbR"/>
</dbReference>
<dbReference type="AlphaFoldDB" id="A0A2K9P615"/>
<dbReference type="InterPro" id="IPR058532">
    <property type="entry name" value="YjbR/MT2646/Rv2570-like"/>
</dbReference>
<proteinExistence type="predicted"/>
<dbReference type="PANTHER" id="PTHR35145:SF1">
    <property type="entry name" value="CYTOPLASMIC PROTEIN"/>
    <property type="match status" value="1"/>
</dbReference>
<dbReference type="OrthoDB" id="9789813at2"/>
<name>A0A2K9P615_9FIRM</name>